<gene>
    <name evidence="1" type="ORF">ACFOES_11305</name>
</gene>
<protein>
    <submittedName>
        <fullName evidence="1">Glycosyl transferase</fullName>
    </submittedName>
</protein>
<dbReference type="GO" id="GO:0016740">
    <property type="term" value="F:transferase activity"/>
    <property type="evidence" value="ECO:0007669"/>
    <property type="project" value="UniProtKB-KW"/>
</dbReference>
<name>A0ABV7AIM1_9RHOB</name>
<evidence type="ECO:0000313" key="2">
    <source>
        <dbReference type="Proteomes" id="UP001595443"/>
    </source>
</evidence>
<organism evidence="1 2">
    <name type="scientific">Acidimangrovimonas pyrenivorans</name>
    <dbReference type="NCBI Taxonomy" id="2030798"/>
    <lineage>
        <taxon>Bacteria</taxon>
        <taxon>Pseudomonadati</taxon>
        <taxon>Pseudomonadota</taxon>
        <taxon>Alphaproteobacteria</taxon>
        <taxon>Rhodobacterales</taxon>
        <taxon>Paracoccaceae</taxon>
        <taxon>Acidimangrovimonas</taxon>
    </lineage>
</organism>
<evidence type="ECO:0000313" key="1">
    <source>
        <dbReference type="EMBL" id="MFC2968681.1"/>
    </source>
</evidence>
<dbReference type="RefSeq" id="WP_377833377.1">
    <property type="nucleotide sequence ID" value="NZ_JBHRSK010000007.1"/>
</dbReference>
<dbReference type="EMBL" id="JBHRSK010000007">
    <property type="protein sequence ID" value="MFC2968681.1"/>
    <property type="molecule type" value="Genomic_DNA"/>
</dbReference>
<proteinExistence type="predicted"/>
<sequence>MDRVVLCMKWGTLYGAEYANVLYNAVRANLSGPFRFVCLTDDPAGLDGGIEHFPIPDIGLRPEHWRAGAWPKIALFSAELYGLSGRALFLDLDSVIWGPLDDFFTYGQGLIALDSAPWRYKDAAPRTGTAILGFDIGALGWLVERLQADRDQLIARYGIEQDYVHGEVPEIGYWPQDWIRSYKYHLRPPLGIDRLRGPRPPGPEARVLCFHGRPRPIDLIRPPRGNWDVFPHYGRGPVDWMVEYWTRHGGTV</sequence>
<dbReference type="Proteomes" id="UP001595443">
    <property type="component" value="Unassembled WGS sequence"/>
</dbReference>
<comment type="caution">
    <text evidence="1">The sequence shown here is derived from an EMBL/GenBank/DDBJ whole genome shotgun (WGS) entry which is preliminary data.</text>
</comment>
<reference evidence="2" key="1">
    <citation type="journal article" date="2019" name="Int. J. Syst. Evol. Microbiol.">
        <title>The Global Catalogue of Microorganisms (GCM) 10K type strain sequencing project: providing services to taxonomists for standard genome sequencing and annotation.</title>
        <authorList>
            <consortium name="The Broad Institute Genomics Platform"/>
            <consortium name="The Broad Institute Genome Sequencing Center for Infectious Disease"/>
            <person name="Wu L."/>
            <person name="Ma J."/>
        </authorList>
    </citation>
    <scope>NUCLEOTIDE SEQUENCE [LARGE SCALE GENOMIC DNA]</scope>
    <source>
        <strain evidence="2">KCTC 62192</strain>
    </source>
</reference>
<dbReference type="SUPFAM" id="SSF53448">
    <property type="entry name" value="Nucleotide-diphospho-sugar transferases"/>
    <property type="match status" value="1"/>
</dbReference>
<accession>A0ABV7AIM1</accession>
<dbReference type="InterPro" id="IPR029044">
    <property type="entry name" value="Nucleotide-diphossugar_trans"/>
</dbReference>
<keyword evidence="1" id="KW-0808">Transferase</keyword>
<keyword evidence="2" id="KW-1185">Reference proteome</keyword>